<name>A0A2S7U2W1_9BACT</name>
<keyword evidence="1 4" id="KW-0349">Heme</keyword>
<comment type="caution">
    <text evidence="6">The sequence shown here is derived from an EMBL/GenBank/DDBJ whole genome shotgun (WGS) entry which is preliminary data.</text>
</comment>
<dbReference type="GO" id="GO:0020037">
    <property type="term" value="F:heme binding"/>
    <property type="evidence" value="ECO:0007669"/>
    <property type="project" value="InterPro"/>
</dbReference>
<keyword evidence="7" id="KW-1185">Reference proteome</keyword>
<evidence type="ECO:0000256" key="3">
    <source>
        <dbReference type="ARBA" id="ARBA00023004"/>
    </source>
</evidence>
<dbReference type="GO" id="GO:0009055">
    <property type="term" value="F:electron transfer activity"/>
    <property type="evidence" value="ECO:0007669"/>
    <property type="project" value="InterPro"/>
</dbReference>
<evidence type="ECO:0000313" key="6">
    <source>
        <dbReference type="EMBL" id="PQJ28950.1"/>
    </source>
</evidence>
<organism evidence="6 7">
    <name type="scientific">Rubritalea profundi</name>
    <dbReference type="NCBI Taxonomy" id="1658618"/>
    <lineage>
        <taxon>Bacteria</taxon>
        <taxon>Pseudomonadati</taxon>
        <taxon>Verrucomicrobiota</taxon>
        <taxon>Verrucomicrobiia</taxon>
        <taxon>Verrucomicrobiales</taxon>
        <taxon>Rubritaleaceae</taxon>
        <taxon>Rubritalea</taxon>
    </lineage>
</organism>
<protein>
    <recommendedName>
        <fullName evidence="5">Cytochrome c domain-containing protein</fullName>
    </recommendedName>
</protein>
<dbReference type="PROSITE" id="PS51007">
    <property type="entry name" value="CYTC"/>
    <property type="match status" value="1"/>
</dbReference>
<dbReference type="GO" id="GO:0046872">
    <property type="term" value="F:metal ion binding"/>
    <property type="evidence" value="ECO:0007669"/>
    <property type="project" value="UniProtKB-KW"/>
</dbReference>
<feature type="domain" description="Cytochrome c" evidence="5">
    <location>
        <begin position="54"/>
        <end position="233"/>
    </location>
</feature>
<dbReference type="InterPro" id="IPR009056">
    <property type="entry name" value="Cyt_c-like_dom"/>
</dbReference>
<dbReference type="AlphaFoldDB" id="A0A2S7U2W1"/>
<proteinExistence type="predicted"/>
<evidence type="ECO:0000256" key="4">
    <source>
        <dbReference type="PROSITE-ProRule" id="PRU00433"/>
    </source>
</evidence>
<dbReference type="EMBL" id="MQWA01000001">
    <property type="protein sequence ID" value="PQJ28950.1"/>
    <property type="molecule type" value="Genomic_DNA"/>
</dbReference>
<evidence type="ECO:0000313" key="7">
    <source>
        <dbReference type="Proteomes" id="UP000239907"/>
    </source>
</evidence>
<gene>
    <name evidence="6" type="ORF">BSZ32_10920</name>
</gene>
<dbReference type="RefSeq" id="WP_105043441.1">
    <property type="nucleotide sequence ID" value="NZ_MQWA01000001.1"/>
</dbReference>
<dbReference type="Proteomes" id="UP000239907">
    <property type="component" value="Unassembled WGS sequence"/>
</dbReference>
<dbReference type="Gene3D" id="1.10.760.10">
    <property type="entry name" value="Cytochrome c-like domain"/>
    <property type="match status" value="1"/>
</dbReference>
<dbReference type="OrthoDB" id="9811395at2"/>
<dbReference type="SUPFAM" id="SSF46626">
    <property type="entry name" value="Cytochrome c"/>
    <property type="match status" value="1"/>
</dbReference>
<accession>A0A2S7U2W1</accession>
<evidence type="ECO:0000256" key="2">
    <source>
        <dbReference type="ARBA" id="ARBA00022723"/>
    </source>
</evidence>
<sequence length="252" mass="27577">MTVKTFFIGLIASFALPWLAVVAVPYATMRAVEIPQFDLSKDGKEGAYTPVKSGHVTFGSTIYGAEGCAQCHSQLARPTYAGNDLGRPDLAGIAKDPDIGDTRRESNLWDYAGEPFAWIGETRMGPDLGNFGRRMEILALKENKVRAEELGIKVVDLPQAEKFNIVTSVNLHLYDPRIGNYSSICQSNKSLFETKKVYGQGAVNALPIESNDGQQIIPGEKVLTLTSYLLGLKRDGEVPSSINYSRNKKSSK</sequence>
<keyword evidence="2 4" id="KW-0479">Metal-binding</keyword>
<keyword evidence="3 4" id="KW-0408">Iron</keyword>
<dbReference type="InterPro" id="IPR036909">
    <property type="entry name" value="Cyt_c-like_dom_sf"/>
</dbReference>
<evidence type="ECO:0000259" key="5">
    <source>
        <dbReference type="PROSITE" id="PS51007"/>
    </source>
</evidence>
<evidence type="ECO:0000256" key="1">
    <source>
        <dbReference type="ARBA" id="ARBA00022617"/>
    </source>
</evidence>
<reference evidence="6 7" key="1">
    <citation type="submission" date="2016-12" db="EMBL/GenBank/DDBJ databases">
        <title>Study of bacterial adaptation to deep sea.</title>
        <authorList>
            <person name="Song J."/>
            <person name="Yoshizawa S."/>
            <person name="Kogure K."/>
        </authorList>
    </citation>
    <scope>NUCLEOTIDE SEQUENCE [LARGE SCALE GENOMIC DNA]</scope>
    <source>
        <strain evidence="6 7">SAORIC-165</strain>
    </source>
</reference>